<accession>A9WFE4</accession>
<protein>
    <submittedName>
        <fullName evidence="3">Glycosyl transferase group 1</fullName>
    </submittedName>
</protein>
<evidence type="ECO:0000313" key="3">
    <source>
        <dbReference type="EMBL" id="ABY33882.1"/>
    </source>
</evidence>
<sequence>MRILYILPRYDSAAMGNRIHTEVIHAWRESGITAEVLSLAANQAQPTRTVEDDIVVHRLPSRGTFVTQVVNRVVNPLFSYPYLASAIVGLRRFLATTPPFDLCHIETAFPLGVAALFAGRYAPPLAVTLPGADVMAEPEYDYGYARFRAVRALLPLVFRRALVIRADSPQIRELAIVRGAPASKVTAIPYNITEDSFPPADMPLSEMRARSRAIIATRHGLDPERPIIVSLNRLHPFKGIAYLVEAVPTIRAAGLAPQVVIVGPNRSTPRFGDYGEFLRRRAQALGVAADVIFTGAIPHHDARTYLAGADVAVVPSVAESFSRVVIEACAVGTPPVVTRTTGASAYVAAAQAGIVVEPRSGPAIGEAIVSLLKDRAVWQAYSARAAALAPQFSSQRIATELADLYRNALRSKAFPETVATGR</sequence>
<dbReference type="InterPro" id="IPR001296">
    <property type="entry name" value="Glyco_trans_1"/>
</dbReference>
<dbReference type="EMBL" id="CP000909">
    <property type="protein sequence ID" value="ABY33882.1"/>
    <property type="molecule type" value="Genomic_DNA"/>
</dbReference>
<dbReference type="eggNOG" id="COG0438">
    <property type="taxonomic scope" value="Bacteria"/>
</dbReference>
<name>A9WFE4_CHLAA</name>
<dbReference type="InParanoid" id="A9WFE4"/>
<dbReference type="PANTHER" id="PTHR12526:SF638">
    <property type="entry name" value="SPORE COAT PROTEIN SA"/>
    <property type="match status" value="1"/>
</dbReference>
<keyword evidence="3" id="KW-0808">Transferase</keyword>
<dbReference type="Proteomes" id="UP000002008">
    <property type="component" value="Chromosome"/>
</dbReference>
<evidence type="ECO:0000259" key="2">
    <source>
        <dbReference type="Pfam" id="PF13579"/>
    </source>
</evidence>
<dbReference type="Gene3D" id="3.40.50.2000">
    <property type="entry name" value="Glycogen Phosphorylase B"/>
    <property type="match status" value="2"/>
</dbReference>
<dbReference type="PATRIC" id="fig|324602.8.peg.736"/>
<dbReference type="PANTHER" id="PTHR12526">
    <property type="entry name" value="GLYCOSYLTRANSFERASE"/>
    <property type="match status" value="1"/>
</dbReference>
<dbReference type="KEGG" id="cau:Caur_0642"/>
<feature type="domain" description="Glycosyl transferase family 1" evidence="1">
    <location>
        <begin position="217"/>
        <end position="377"/>
    </location>
</feature>
<evidence type="ECO:0000259" key="1">
    <source>
        <dbReference type="Pfam" id="PF00534"/>
    </source>
</evidence>
<dbReference type="HOGENOM" id="CLU_650022_0_0_0"/>
<keyword evidence="4" id="KW-1185">Reference proteome</keyword>
<dbReference type="RefSeq" id="WP_012256538.1">
    <property type="nucleotide sequence ID" value="NC_010175.1"/>
</dbReference>
<dbReference type="SMR" id="A9WFE4"/>
<proteinExistence type="predicted"/>
<evidence type="ECO:0000313" key="4">
    <source>
        <dbReference type="Proteomes" id="UP000002008"/>
    </source>
</evidence>
<gene>
    <name evidence="3" type="ordered locus">Caur_0642</name>
</gene>
<dbReference type="SUPFAM" id="SSF53756">
    <property type="entry name" value="UDP-Glycosyltransferase/glycogen phosphorylase"/>
    <property type="match status" value="1"/>
</dbReference>
<dbReference type="CAZy" id="GT4">
    <property type="family name" value="Glycosyltransferase Family 4"/>
</dbReference>
<dbReference type="AlphaFoldDB" id="A9WFE4"/>
<dbReference type="STRING" id="324602.Caur_0642"/>
<organism evidence="3 4">
    <name type="scientific">Chloroflexus aurantiacus (strain ATCC 29366 / DSM 635 / J-10-fl)</name>
    <dbReference type="NCBI Taxonomy" id="324602"/>
    <lineage>
        <taxon>Bacteria</taxon>
        <taxon>Bacillati</taxon>
        <taxon>Chloroflexota</taxon>
        <taxon>Chloroflexia</taxon>
        <taxon>Chloroflexales</taxon>
        <taxon>Chloroflexineae</taxon>
        <taxon>Chloroflexaceae</taxon>
        <taxon>Chloroflexus</taxon>
    </lineage>
</organism>
<dbReference type="GO" id="GO:0016757">
    <property type="term" value="F:glycosyltransferase activity"/>
    <property type="evidence" value="ECO:0000318"/>
    <property type="project" value="GO_Central"/>
</dbReference>
<dbReference type="InterPro" id="IPR028098">
    <property type="entry name" value="Glyco_trans_4-like_N"/>
</dbReference>
<feature type="domain" description="Glycosyltransferase subfamily 4-like N-terminal" evidence="2">
    <location>
        <begin position="21"/>
        <end position="190"/>
    </location>
</feature>
<dbReference type="CDD" id="cd03801">
    <property type="entry name" value="GT4_PimA-like"/>
    <property type="match status" value="1"/>
</dbReference>
<dbReference type="Pfam" id="PF13579">
    <property type="entry name" value="Glyco_trans_4_4"/>
    <property type="match status" value="1"/>
</dbReference>
<dbReference type="EnsemblBacteria" id="ABY33882">
    <property type="protein sequence ID" value="ABY33882"/>
    <property type="gene ID" value="Caur_0642"/>
</dbReference>
<dbReference type="Pfam" id="PF00534">
    <property type="entry name" value="Glycos_transf_1"/>
    <property type="match status" value="1"/>
</dbReference>
<reference evidence="4" key="1">
    <citation type="journal article" date="2011" name="BMC Genomics">
        <title>Complete genome sequence of the filamentous anoxygenic phototrophic bacterium Chloroflexus aurantiacus.</title>
        <authorList>
            <person name="Tang K.H."/>
            <person name="Barry K."/>
            <person name="Chertkov O."/>
            <person name="Dalin E."/>
            <person name="Han C.S."/>
            <person name="Hauser L.J."/>
            <person name="Honchak B.M."/>
            <person name="Karbach L.E."/>
            <person name="Land M.L."/>
            <person name="Lapidus A."/>
            <person name="Larimer F.W."/>
            <person name="Mikhailova N."/>
            <person name="Pitluck S."/>
            <person name="Pierson B.K."/>
            <person name="Blankenship R.E."/>
        </authorList>
    </citation>
    <scope>NUCLEOTIDE SEQUENCE [LARGE SCALE GENOMIC DNA]</scope>
    <source>
        <strain evidence="4">ATCC 29366 / DSM 635 / J-10-fl</strain>
    </source>
</reference>